<evidence type="ECO:0000256" key="3">
    <source>
        <dbReference type="ARBA" id="ARBA00023295"/>
    </source>
</evidence>
<evidence type="ECO:0000256" key="2">
    <source>
        <dbReference type="ARBA" id="ARBA00022801"/>
    </source>
</evidence>
<dbReference type="GO" id="GO:0009254">
    <property type="term" value="P:peptidoglycan turnover"/>
    <property type="evidence" value="ECO:0007669"/>
    <property type="project" value="TreeGrafter"/>
</dbReference>
<keyword evidence="6" id="KW-1185">Reference proteome</keyword>
<dbReference type="Pfam" id="PF00933">
    <property type="entry name" value="Glyco_hydro_3"/>
    <property type="match status" value="1"/>
</dbReference>
<accession>A0A5N8XTS8</accession>
<dbReference type="EMBL" id="VJZC01000464">
    <property type="protein sequence ID" value="MPY62792.1"/>
    <property type="molecule type" value="Genomic_DNA"/>
</dbReference>
<dbReference type="GO" id="GO:0004553">
    <property type="term" value="F:hydrolase activity, hydrolyzing O-glycosyl compounds"/>
    <property type="evidence" value="ECO:0007669"/>
    <property type="project" value="InterPro"/>
</dbReference>
<dbReference type="InterPro" id="IPR036962">
    <property type="entry name" value="Glyco_hydro_3_N_sf"/>
</dbReference>
<evidence type="ECO:0000259" key="4">
    <source>
        <dbReference type="Pfam" id="PF00933"/>
    </source>
</evidence>
<evidence type="ECO:0000313" key="5">
    <source>
        <dbReference type="EMBL" id="MPY62792.1"/>
    </source>
</evidence>
<organism evidence="5 6">
    <name type="scientific">Streptomyces spongiae</name>
    <dbReference type="NCBI Taxonomy" id="565072"/>
    <lineage>
        <taxon>Bacteria</taxon>
        <taxon>Bacillati</taxon>
        <taxon>Actinomycetota</taxon>
        <taxon>Actinomycetes</taxon>
        <taxon>Kitasatosporales</taxon>
        <taxon>Streptomycetaceae</taxon>
        <taxon>Streptomyces</taxon>
    </lineage>
</organism>
<keyword evidence="2 5" id="KW-0378">Hydrolase</keyword>
<keyword evidence="3" id="KW-0326">Glycosidase</keyword>
<reference evidence="5 6" key="1">
    <citation type="submission" date="2019-07" db="EMBL/GenBank/DDBJ databases">
        <title>New species of Amycolatopsis and Streptomyces.</title>
        <authorList>
            <person name="Duangmal K."/>
            <person name="Teo W.F.A."/>
            <person name="Lipun K."/>
        </authorList>
    </citation>
    <scope>NUCLEOTIDE SEQUENCE [LARGE SCALE GENOMIC DNA]</scope>
    <source>
        <strain evidence="5 6">NBRC 106415</strain>
    </source>
</reference>
<sequence>MTTLAHGADTLTRDALTVLQPGFVGTTAPDWLLRRLGEGLASVGLFGRNITSPEQLAALTAQLRAEYDEVLVAIDEEGGDVTRLEVRTGSSYPGNHALGAVDDVELTREVAHALGRRLAECGVNLNWAPSADVNANPSNPVIGVRSFGADPDLVARHTAAYVSGLQAAGVAACTKHFPGHGDTAVDSHHALPRIDAAQSVLQARDVAPFRAAIAADTKAIMTAHILVPALDGDHPATLSRRVLTDLLRKDLGYDGLIVTDGIEMQAIAATYGIGRGSALAIAAGADAICVGGGLADDETVRHLRDALVLAVHSGELPEERLADAAARVRRLAAWTATCTPESGDGTPADIGLVAARRALTLTRSTTYEPVSAPPFVAAFTPVANIAVGAETPWGVAAELARLCPGTETASFSGEEAGQAALAAAGSRRIVAVVRDEHRHPWMGTALDTLLAARSDTIVVEMGIPQSPPRGACP</sequence>
<dbReference type="InterPro" id="IPR017853">
    <property type="entry name" value="GH"/>
</dbReference>
<comment type="caution">
    <text evidence="5">The sequence shown here is derived from an EMBL/GenBank/DDBJ whole genome shotgun (WGS) entry which is preliminary data.</text>
</comment>
<dbReference type="GO" id="GO:0005975">
    <property type="term" value="P:carbohydrate metabolic process"/>
    <property type="evidence" value="ECO:0007669"/>
    <property type="project" value="InterPro"/>
</dbReference>
<evidence type="ECO:0000256" key="1">
    <source>
        <dbReference type="ARBA" id="ARBA00005336"/>
    </source>
</evidence>
<feature type="domain" description="Glycoside hydrolase family 3 N-terminal" evidence="4">
    <location>
        <begin position="40"/>
        <end position="331"/>
    </location>
</feature>
<protein>
    <submittedName>
        <fullName evidence="5">Glycoside hydrolase family 3 protein</fullName>
    </submittedName>
</protein>
<dbReference type="SUPFAM" id="SSF51445">
    <property type="entry name" value="(Trans)glycosidases"/>
    <property type="match status" value="1"/>
</dbReference>
<proteinExistence type="inferred from homology"/>
<dbReference type="RefSeq" id="WP_152776127.1">
    <property type="nucleotide sequence ID" value="NZ_VJZC01000464.1"/>
</dbReference>
<name>A0A5N8XTS8_9ACTN</name>
<evidence type="ECO:0000313" key="6">
    <source>
        <dbReference type="Proteomes" id="UP000400924"/>
    </source>
</evidence>
<dbReference type="FunFam" id="3.20.20.300:FF:000018">
    <property type="entry name" value="Sugar hydrolase"/>
    <property type="match status" value="1"/>
</dbReference>
<dbReference type="InterPro" id="IPR001764">
    <property type="entry name" value="Glyco_hydro_3_N"/>
</dbReference>
<dbReference type="PANTHER" id="PTHR30480:SF16">
    <property type="entry name" value="GLYCOSIDE HYDROLASE FAMILY 3 DOMAIN PROTEIN"/>
    <property type="match status" value="1"/>
</dbReference>
<dbReference type="InterPro" id="IPR050226">
    <property type="entry name" value="NagZ_Beta-hexosaminidase"/>
</dbReference>
<gene>
    <name evidence="5" type="ORF">FNH08_38290</name>
</gene>
<feature type="non-terminal residue" evidence="5">
    <location>
        <position position="473"/>
    </location>
</feature>
<dbReference type="Gene3D" id="3.20.20.300">
    <property type="entry name" value="Glycoside hydrolase, family 3, N-terminal domain"/>
    <property type="match status" value="1"/>
</dbReference>
<comment type="similarity">
    <text evidence="1">Belongs to the glycosyl hydrolase 3 family.</text>
</comment>
<dbReference type="PANTHER" id="PTHR30480">
    <property type="entry name" value="BETA-HEXOSAMINIDASE-RELATED"/>
    <property type="match status" value="1"/>
</dbReference>
<dbReference type="AlphaFoldDB" id="A0A5N8XTS8"/>
<dbReference type="Proteomes" id="UP000400924">
    <property type="component" value="Unassembled WGS sequence"/>
</dbReference>
<dbReference type="OrthoDB" id="9805821at2"/>